<evidence type="ECO:0000256" key="1">
    <source>
        <dbReference type="SAM" id="Phobius"/>
    </source>
</evidence>
<protein>
    <recommendedName>
        <fullName evidence="4">SH3 domain-containing protein</fullName>
    </recommendedName>
</protein>
<dbReference type="EMBL" id="POUA01000151">
    <property type="protein sequence ID" value="PZG42612.1"/>
    <property type="molecule type" value="Genomic_DNA"/>
</dbReference>
<gene>
    <name evidence="2" type="ORF">C1I98_19610</name>
</gene>
<comment type="caution">
    <text evidence="2">The sequence shown here is derived from an EMBL/GenBank/DDBJ whole genome shotgun (WGS) entry which is preliminary data.</text>
</comment>
<keyword evidence="1" id="KW-0812">Transmembrane</keyword>
<dbReference type="RefSeq" id="WP_111168900.1">
    <property type="nucleotide sequence ID" value="NZ_POUA01000151.1"/>
</dbReference>
<keyword evidence="1" id="KW-0472">Membrane</keyword>
<dbReference type="Proteomes" id="UP000248544">
    <property type="component" value="Unassembled WGS sequence"/>
</dbReference>
<name>A0A2W2G3V3_9ACTN</name>
<accession>A0A2W2G3V3</accession>
<keyword evidence="3" id="KW-1185">Reference proteome</keyword>
<proteinExistence type="predicted"/>
<evidence type="ECO:0000313" key="3">
    <source>
        <dbReference type="Proteomes" id="UP000248544"/>
    </source>
</evidence>
<reference evidence="2 3" key="1">
    <citation type="submission" date="2018-01" db="EMBL/GenBank/DDBJ databases">
        <title>Draft genome sequence of Sphaerisporangium sp. 7K107.</title>
        <authorList>
            <person name="Sahin N."/>
            <person name="Saygin H."/>
            <person name="Ay H."/>
        </authorList>
    </citation>
    <scope>NUCLEOTIDE SEQUENCE [LARGE SCALE GENOMIC DNA]</scope>
    <source>
        <strain evidence="2 3">7K107</strain>
    </source>
</reference>
<organism evidence="2 3">
    <name type="scientific">Spongiactinospora gelatinilytica</name>
    <dbReference type="NCBI Taxonomy" id="2666298"/>
    <lineage>
        <taxon>Bacteria</taxon>
        <taxon>Bacillati</taxon>
        <taxon>Actinomycetota</taxon>
        <taxon>Actinomycetes</taxon>
        <taxon>Streptosporangiales</taxon>
        <taxon>Streptosporangiaceae</taxon>
        <taxon>Spongiactinospora</taxon>
    </lineage>
</organism>
<evidence type="ECO:0008006" key="4">
    <source>
        <dbReference type="Google" id="ProtNLM"/>
    </source>
</evidence>
<feature type="transmembrane region" description="Helical" evidence="1">
    <location>
        <begin position="12"/>
        <end position="34"/>
    </location>
</feature>
<dbReference type="AlphaFoldDB" id="A0A2W2G3V3"/>
<sequence length="148" mass="15328">MKIARPRGDRATAVVAAAIVGALVVAAAVFGVGVSSANPRLADVGAWSVDLAYPTQSYKNANNGTTDSLIQCGPQGGCEVGKIPKGEYRSLTVICQTKGKTITDNEQGGTSDVWNRIEWNGGVAYISDTLMATPKGGLPAAPLFQCED</sequence>
<evidence type="ECO:0000313" key="2">
    <source>
        <dbReference type="EMBL" id="PZG42612.1"/>
    </source>
</evidence>
<keyword evidence="1" id="KW-1133">Transmembrane helix</keyword>